<name>A0A2M4AHZ5_9DIPT</name>
<keyword evidence="1" id="KW-0732">Signal</keyword>
<feature type="signal peptide" evidence="1">
    <location>
        <begin position="1"/>
        <end position="17"/>
    </location>
</feature>
<reference evidence="2" key="1">
    <citation type="submission" date="2018-01" db="EMBL/GenBank/DDBJ databases">
        <title>An insight into the sialome of Amazonian anophelines.</title>
        <authorList>
            <person name="Ribeiro J.M."/>
            <person name="Scarpassa V."/>
            <person name="Calvo E."/>
        </authorList>
    </citation>
    <scope>NUCLEOTIDE SEQUENCE</scope>
    <source>
        <tissue evidence="2">Salivary glands</tissue>
    </source>
</reference>
<organism evidence="2">
    <name type="scientific">Anopheles triannulatus</name>
    <dbReference type="NCBI Taxonomy" id="58253"/>
    <lineage>
        <taxon>Eukaryota</taxon>
        <taxon>Metazoa</taxon>
        <taxon>Ecdysozoa</taxon>
        <taxon>Arthropoda</taxon>
        <taxon>Hexapoda</taxon>
        <taxon>Insecta</taxon>
        <taxon>Pterygota</taxon>
        <taxon>Neoptera</taxon>
        <taxon>Endopterygota</taxon>
        <taxon>Diptera</taxon>
        <taxon>Nematocera</taxon>
        <taxon>Culicoidea</taxon>
        <taxon>Culicidae</taxon>
        <taxon>Anophelinae</taxon>
        <taxon>Anopheles</taxon>
    </lineage>
</organism>
<dbReference type="AlphaFoldDB" id="A0A2M4AHZ5"/>
<accession>A0A2M4AHZ5</accession>
<protein>
    <submittedName>
        <fullName evidence="2">Putative phenoloxidase inhibitor-like protein</fullName>
    </submittedName>
</protein>
<evidence type="ECO:0000313" key="2">
    <source>
        <dbReference type="EMBL" id="MBW40400.1"/>
    </source>
</evidence>
<evidence type="ECO:0000256" key="1">
    <source>
        <dbReference type="SAM" id="SignalP"/>
    </source>
</evidence>
<feature type="chain" id="PRO_5014610697" evidence="1">
    <location>
        <begin position="18"/>
        <end position="397"/>
    </location>
</feature>
<proteinExistence type="predicted"/>
<dbReference type="EMBL" id="GGFK01007079">
    <property type="protein sequence ID" value="MBW40400.1"/>
    <property type="molecule type" value="Transcribed_RNA"/>
</dbReference>
<sequence>MKALVVVLLALIINVYGQGGNQKCAQNGEYCLTHNDCCSRSCLSFSYKCVPVPPSASFGSTVIPVSNTFENRFGASGGDGGASLTQKTCALEGEYCLTHGECCSGNCLFFSYKCVKLNNPNLSDVSSTREPSTSVTPIDLSNRVGEDALVVTSTTVKSSNSSMGIKKCSEIGEYCLTPNDCCSGSCLSFSYKCVTNNVLKGSSNQQQSHQGSSAINSRFGDSTLPNTTTCAAIGEYCLTSSECCSRSCLSFAYKCVNTYDLITPQAQNKKTTAVTTANRFGGSLTSVNATSPAKRCISNGFYCLNNSECCSNACFKSVCSTEIRLGVPETVLTQPSVANGPYVPVRDLDDLITKFGGQTTQESHQQHRACIAVGDRCNDHGDCCSKNCHSYRRKCVN</sequence>